<organism evidence="15">
    <name type="scientific">Oryza barthii</name>
    <dbReference type="NCBI Taxonomy" id="65489"/>
    <lineage>
        <taxon>Eukaryota</taxon>
        <taxon>Viridiplantae</taxon>
        <taxon>Streptophyta</taxon>
        <taxon>Embryophyta</taxon>
        <taxon>Tracheophyta</taxon>
        <taxon>Spermatophyta</taxon>
        <taxon>Magnoliopsida</taxon>
        <taxon>Liliopsida</taxon>
        <taxon>Poales</taxon>
        <taxon>Poaceae</taxon>
        <taxon>BOP clade</taxon>
        <taxon>Oryzoideae</taxon>
        <taxon>Oryzeae</taxon>
        <taxon>Oryzinae</taxon>
        <taxon>Oryza</taxon>
    </lineage>
</organism>
<keyword evidence="5" id="KW-0808">Transferase</keyword>
<dbReference type="eggNOG" id="KOG0192">
    <property type="taxonomic scope" value="Eukaryota"/>
</dbReference>
<evidence type="ECO:0000256" key="5">
    <source>
        <dbReference type="ARBA" id="ARBA00022679"/>
    </source>
</evidence>
<evidence type="ECO:0000259" key="14">
    <source>
        <dbReference type="PROSITE" id="PS50011"/>
    </source>
</evidence>
<evidence type="ECO:0000256" key="2">
    <source>
        <dbReference type="ARBA" id="ARBA00010507"/>
    </source>
</evidence>
<evidence type="ECO:0000256" key="9">
    <source>
        <dbReference type="ARBA" id="ARBA00023136"/>
    </source>
</evidence>
<dbReference type="EC" id="2.7.11.1" evidence="3"/>
<dbReference type="PaxDb" id="65489-OBART09G19980.1"/>
<dbReference type="InterPro" id="IPR017441">
    <property type="entry name" value="Protein_kinase_ATP_BS"/>
</dbReference>
<dbReference type="FunFam" id="1.10.510.10:FF:000476">
    <property type="entry name" value="PAS domain-containing protein tyrosine kinase family protein"/>
    <property type="match status" value="1"/>
</dbReference>
<evidence type="ECO:0000256" key="7">
    <source>
        <dbReference type="ARBA" id="ARBA00022777"/>
    </source>
</evidence>
<dbReference type="PANTHER" id="PTHR33074">
    <property type="entry name" value="EXPRESSED PROTEIN-RELATED"/>
    <property type="match status" value="1"/>
</dbReference>
<dbReference type="Pfam" id="PF05910">
    <property type="entry name" value="DUF868"/>
    <property type="match status" value="1"/>
</dbReference>
<dbReference type="InterPro" id="IPR000719">
    <property type="entry name" value="Prot_kinase_dom"/>
</dbReference>
<evidence type="ECO:0000256" key="1">
    <source>
        <dbReference type="ARBA" id="ARBA00004370"/>
    </source>
</evidence>
<evidence type="ECO:0000256" key="12">
    <source>
        <dbReference type="PROSITE-ProRule" id="PRU10141"/>
    </source>
</evidence>
<accession>A0A0D3HA61</accession>
<dbReference type="STRING" id="65489.A0A0D3HA61"/>
<dbReference type="CDD" id="cd13999">
    <property type="entry name" value="STKc_MAP3K-like"/>
    <property type="match status" value="1"/>
</dbReference>
<proteinExistence type="inferred from homology"/>
<dbReference type="EnsemblPlants" id="OBART09G19980.1">
    <property type="protein sequence ID" value="OBART09G19980.1"/>
    <property type="gene ID" value="OBART09G19980"/>
</dbReference>
<evidence type="ECO:0000256" key="13">
    <source>
        <dbReference type="SAM" id="MobiDB-lite"/>
    </source>
</evidence>
<evidence type="ECO:0000313" key="16">
    <source>
        <dbReference type="Proteomes" id="UP000026960"/>
    </source>
</evidence>
<keyword evidence="8 12" id="KW-0067">ATP-binding</keyword>
<name>A0A0D3HA61_9ORYZ</name>
<dbReference type="GO" id="GO:0005524">
    <property type="term" value="F:ATP binding"/>
    <property type="evidence" value="ECO:0007669"/>
    <property type="project" value="UniProtKB-UniRule"/>
</dbReference>
<feature type="region of interest" description="Disordered" evidence="13">
    <location>
        <begin position="1720"/>
        <end position="1741"/>
    </location>
</feature>
<dbReference type="Gramene" id="OBART09G19980.1">
    <property type="protein sequence ID" value="OBART09G19980.1"/>
    <property type="gene ID" value="OBART09G19980"/>
</dbReference>
<dbReference type="Proteomes" id="UP000026960">
    <property type="component" value="Chromosome 9"/>
</dbReference>
<dbReference type="SMART" id="SM00220">
    <property type="entry name" value="S_TKc"/>
    <property type="match status" value="1"/>
</dbReference>
<dbReference type="Pfam" id="PF07714">
    <property type="entry name" value="PK_Tyr_Ser-Thr"/>
    <property type="match status" value="1"/>
</dbReference>
<dbReference type="GO" id="GO:0004674">
    <property type="term" value="F:protein serine/threonine kinase activity"/>
    <property type="evidence" value="ECO:0007669"/>
    <property type="project" value="UniProtKB-KW"/>
</dbReference>
<keyword evidence="7" id="KW-0418">Kinase</keyword>
<dbReference type="HOGENOM" id="CLU_239299_0_0_1"/>
<dbReference type="PROSITE" id="PS00108">
    <property type="entry name" value="PROTEIN_KINASE_ST"/>
    <property type="match status" value="1"/>
</dbReference>
<evidence type="ECO:0000256" key="10">
    <source>
        <dbReference type="ARBA" id="ARBA00047899"/>
    </source>
</evidence>
<dbReference type="PROSITE" id="PS00107">
    <property type="entry name" value="PROTEIN_KINASE_ATP"/>
    <property type="match status" value="1"/>
</dbReference>
<dbReference type="InterPro" id="IPR011676">
    <property type="entry name" value="DUF1618"/>
</dbReference>
<comment type="catalytic activity">
    <reaction evidence="10">
        <text>L-threonyl-[protein] + ATP = O-phospho-L-threonyl-[protein] + ADP + H(+)</text>
        <dbReference type="Rhea" id="RHEA:46608"/>
        <dbReference type="Rhea" id="RHEA-COMP:11060"/>
        <dbReference type="Rhea" id="RHEA-COMP:11605"/>
        <dbReference type="ChEBI" id="CHEBI:15378"/>
        <dbReference type="ChEBI" id="CHEBI:30013"/>
        <dbReference type="ChEBI" id="CHEBI:30616"/>
        <dbReference type="ChEBI" id="CHEBI:61977"/>
        <dbReference type="ChEBI" id="CHEBI:456216"/>
        <dbReference type="EC" id="2.7.11.1"/>
    </reaction>
</comment>
<dbReference type="InterPro" id="IPR011009">
    <property type="entry name" value="Kinase-like_dom_sf"/>
</dbReference>
<comment type="catalytic activity">
    <reaction evidence="11">
        <text>L-seryl-[protein] + ATP = O-phospho-L-seryl-[protein] + ADP + H(+)</text>
        <dbReference type="Rhea" id="RHEA:17989"/>
        <dbReference type="Rhea" id="RHEA-COMP:9863"/>
        <dbReference type="Rhea" id="RHEA-COMP:11604"/>
        <dbReference type="ChEBI" id="CHEBI:15378"/>
        <dbReference type="ChEBI" id="CHEBI:29999"/>
        <dbReference type="ChEBI" id="CHEBI:30616"/>
        <dbReference type="ChEBI" id="CHEBI:83421"/>
        <dbReference type="ChEBI" id="CHEBI:456216"/>
        <dbReference type="EC" id="2.7.11.1"/>
    </reaction>
</comment>
<evidence type="ECO:0000256" key="4">
    <source>
        <dbReference type="ARBA" id="ARBA00022527"/>
    </source>
</evidence>
<dbReference type="FunFam" id="3.30.200.20:FF:000060">
    <property type="entry name" value="Serine/threonine-protein kinase isoform 1"/>
    <property type="match status" value="1"/>
</dbReference>
<dbReference type="InterPro" id="IPR008586">
    <property type="entry name" value="DUF868_pln"/>
</dbReference>
<comment type="similarity">
    <text evidence="2">Belongs to the protein kinase superfamily. TKL Ser/Thr protein kinase family. RAF subfamily.</text>
</comment>
<protein>
    <recommendedName>
        <fullName evidence="3">non-specific serine/threonine protein kinase</fullName>
        <ecNumber evidence="3">2.7.11.1</ecNumber>
    </recommendedName>
</protein>
<dbReference type="PROSITE" id="PS50011">
    <property type="entry name" value="PROTEIN_KINASE_DOM"/>
    <property type="match status" value="1"/>
</dbReference>
<reference evidence="15" key="2">
    <citation type="submission" date="2015-03" db="UniProtKB">
        <authorList>
            <consortium name="EnsemblPlants"/>
        </authorList>
    </citation>
    <scope>IDENTIFICATION</scope>
</reference>
<feature type="domain" description="Protein kinase" evidence="14">
    <location>
        <begin position="1085"/>
        <end position="1348"/>
    </location>
</feature>
<feature type="compositionally biased region" description="Polar residues" evidence="13">
    <location>
        <begin position="1722"/>
        <end position="1737"/>
    </location>
</feature>
<evidence type="ECO:0000256" key="3">
    <source>
        <dbReference type="ARBA" id="ARBA00012513"/>
    </source>
</evidence>
<reference evidence="15" key="1">
    <citation type="journal article" date="2009" name="Rice">
        <title>De Novo Next Generation Sequencing of Plant Genomes.</title>
        <authorList>
            <person name="Rounsley S."/>
            <person name="Marri P.R."/>
            <person name="Yu Y."/>
            <person name="He R."/>
            <person name="Sisneros N."/>
            <person name="Goicoechea J.L."/>
            <person name="Lee S.J."/>
            <person name="Angelova A."/>
            <person name="Kudrna D."/>
            <person name="Luo M."/>
            <person name="Affourtit J."/>
            <person name="Desany B."/>
            <person name="Knight J."/>
            <person name="Niazi F."/>
            <person name="Egholm M."/>
            <person name="Wing R.A."/>
        </authorList>
    </citation>
    <scope>NUCLEOTIDE SEQUENCE [LARGE SCALE GENOMIC DNA]</scope>
    <source>
        <strain evidence="15">cv. IRGC 105608</strain>
    </source>
</reference>
<dbReference type="Gene3D" id="1.10.510.10">
    <property type="entry name" value="Transferase(Phosphotransferase) domain 1"/>
    <property type="match status" value="1"/>
</dbReference>
<dbReference type="PANTHER" id="PTHR33074:SF139">
    <property type="entry name" value="OS09G0567000 PROTEIN"/>
    <property type="match status" value="1"/>
</dbReference>
<keyword evidence="6 12" id="KW-0547">Nucleotide-binding</keyword>
<keyword evidence="4" id="KW-0723">Serine/threonine-protein kinase</keyword>
<sequence>MRDFSCFGDGAVSLAASAAAAGAGAALDRSLQAATATVYKAALSSRKEILVRVMWTRTVAGAAPGGATGLAVAVDEASRSSPSPAAGSASAATPRRSAVALASSPQFLHKKRGTRSFVTEAGTVVAIYWDITDAKYPAAGSSSPEPTRDYYLAVVADGELAVAVSIDGKKVVEARRVKWNFRGNRTAVLGDGAVVEVMWDVHDWWFGGGGGGGAQFMVKARDGDGDGDGGRVWMDEVMASKGHPPGGFFLHPGGDQIMAQMGIMYASLYPPVHGCSLGKRKRRRRRMPRWVLLDKLAYFSDADVRNATTATSKTREGHEIQVTLCAAARPPLVSYVCVHSPTLNPKTDDFAMEPQIIAAHDDLLLIRLILGIGNRFTVSLADYYVYQAATIADDIPPSLTRITHPGPMITFTNHEVAILHYIPEAQDINEPLISNKQHYIVTALSVNRFRPPGEYELHLYHSHTQQWSTTHFNLGATMPPLPGLSYFHHRTTNVINLTHQSPGLMAFVDLWRGLLLINVLQPAATPRYIPLPPPPKQGKVISGADPKDVRDIAVDLQGHINFVELEVDALRHKTDITGYISKDWTVAKWSCCINYESDDCCWHMDYKLNASDISHLMPPQLPNYCHPTKPSPTLERLHVGHPLLSLDNNGDDVYFMAKVDHRDYKAWVIHVDMRKRLFPDDTYQLQLALALRLCADAASAADPAFLDPGHSATATTGPFPLPPPTPSADSLSHRFWVNGSLSYSNTIPDGFYLIHGMDPFVWSLCTDLLEENRIPSIESLKSVRPDDSSIQAILIDRRTDFDLGMLENYASSFLSSSADMKDVINQLAKLVSSRMGGTTSNEESFLPRWKECSDAIKSSTGSIVLHLGKLPIGFCKHRSLLFKMLADKVNVPCRVVKGCKYCKSDDATSCLVRFGLEREYLVDLIGDPGQLSDPDSFVNGPYSLSVPSPLRPPKFRSLEITSNFSSVAKQYFSDCHSLNLLFNEASTGATSNAAVAMDQPYSTRKHDTRDDIMSSWVPVKGQAAVSSDAILPEAPREVLPLITSSNLKADKKKEFKLIEGNQYLRSTVSDLSLAVDDLIIPWNELILKEKIGAGSFGTVHRADWNGSDVAVKILMEQDFHPDRFREFMREVAIMKSLRHPNIVLFMGAVTEPPNLSIVTEYLSRSGAKEVLDERRRLNMAFDVAKGMNYLHKRSPPIVHRDLKSPNLLVDKKYTVKVCDFGLSRLKANTFLSSKSLAGTPEWMAPEVLRDEPSNEKSDVYSFGVILWELMTMQQPWCNLNPAQVVAAVGFKGRRLDIPKDLNPQVAALIESCWANTGHPIEVSFWTAPPPRVSHMCVHCPGLDPYKFATEPTIMATEADLVLVRVTIGPRGNCFNTKCSDLFMYQATTPTPSLRLIPHPAAICSFFDREVGLLRCCGSVAYIVAALCNTFQSGYLEYALHIYRAGADAWTSHPLSLHGLVDPTSFTHVNTNTITVGGEAGTMAWVDLHRAILFCDLLPCPHTPLLLRYFPLPPPLRLSAHTKLTGCPRFSRDIALVQGRFNFTQMRIHVKPGSITNGTYISQGWTLATWSAPATNPWKQGWRQDCNLSASDLSVDANTMNFQLLPKLSDHQQGTPQQTLERLHVGHPTLSLQSNDIVCLMAKVDQWDDHAWVLAVDMKNRRLKDVAQFGAERTLGISLAYIISSKISEYLRTAPGIKGNLKRQGVVFTVHSHKKQTRMVHLSTPSWKGGDQQNSGTSMDDGEDNMDLDLDIFFF</sequence>
<dbReference type="SUPFAM" id="SSF56112">
    <property type="entry name" value="Protein kinase-like (PK-like)"/>
    <property type="match status" value="1"/>
</dbReference>
<evidence type="ECO:0000256" key="8">
    <source>
        <dbReference type="ARBA" id="ARBA00022840"/>
    </source>
</evidence>
<evidence type="ECO:0000313" key="15">
    <source>
        <dbReference type="EnsemblPlants" id="OBART09G19980.1"/>
    </source>
</evidence>
<comment type="subcellular location">
    <subcellularLocation>
        <location evidence="1">Membrane</location>
    </subcellularLocation>
</comment>
<dbReference type="InterPro" id="IPR055164">
    <property type="entry name" value="EDR1/CTR1/ARMC3-like_pept-like"/>
</dbReference>
<dbReference type="InterPro" id="IPR008271">
    <property type="entry name" value="Ser/Thr_kinase_AS"/>
</dbReference>
<evidence type="ECO:0000256" key="6">
    <source>
        <dbReference type="ARBA" id="ARBA00022741"/>
    </source>
</evidence>
<dbReference type="Gene3D" id="3.30.200.20">
    <property type="entry name" value="Phosphorylase Kinase, domain 1"/>
    <property type="match status" value="1"/>
</dbReference>
<keyword evidence="9" id="KW-0472">Membrane</keyword>
<keyword evidence="16" id="KW-1185">Reference proteome</keyword>
<dbReference type="Pfam" id="PF14381">
    <property type="entry name" value="EDR1_CTR1_ARMC3_pept"/>
    <property type="match status" value="1"/>
</dbReference>
<dbReference type="InterPro" id="IPR001245">
    <property type="entry name" value="Ser-Thr/Tyr_kinase_cat_dom"/>
</dbReference>
<feature type="binding site" evidence="12">
    <location>
        <position position="1112"/>
    </location>
    <ligand>
        <name>ATP</name>
        <dbReference type="ChEBI" id="CHEBI:30616"/>
    </ligand>
</feature>
<evidence type="ECO:0000256" key="11">
    <source>
        <dbReference type="ARBA" id="ARBA00048679"/>
    </source>
</evidence>
<dbReference type="Pfam" id="PF07762">
    <property type="entry name" value="DUF1618"/>
    <property type="match status" value="2"/>
</dbReference>
<dbReference type="GO" id="GO:0016020">
    <property type="term" value="C:membrane"/>
    <property type="evidence" value="ECO:0007669"/>
    <property type="project" value="UniProtKB-SubCell"/>
</dbReference>